<dbReference type="GO" id="GO:0009307">
    <property type="term" value="P:DNA restriction-modification system"/>
    <property type="evidence" value="ECO:0007669"/>
    <property type="project" value="UniProtKB-KW"/>
</dbReference>
<dbReference type="AlphaFoldDB" id="A0A5J6PY68"/>
<keyword evidence="5" id="KW-0540">Nuclease</keyword>
<dbReference type="EMBL" id="CP031700">
    <property type="protein sequence ID" value="QEY27164.1"/>
    <property type="molecule type" value="Genomic_DNA"/>
</dbReference>
<keyword evidence="5" id="KW-0378">Hydrolase</keyword>
<dbReference type="GO" id="GO:0004519">
    <property type="term" value="F:endonuclease activity"/>
    <property type="evidence" value="ECO:0007669"/>
    <property type="project" value="UniProtKB-KW"/>
</dbReference>
<evidence type="ECO:0000256" key="2">
    <source>
        <dbReference type="ARBA" id="ARBA00022747"/>
    </source>
</evidence>
<evidence type="ECO:0000256" key="1">
    <source>
        <dbReference type="ARBA" id="ARBA00010923"/>
    </source>
</evidence>
<dbReference type="KEGG" id="nzl:D0T92_05440"/>
<dbReference type="InterPro" id="IPR044946">
    <property type="entry name" value="Restrct_endonuc_typeI_TRD_sf"/>
</dbReference>
<dbReference type="Gene3D" id="3.90.220.20">
    <property type="entry name" value="DNA methylase specificity domains"/>
    <property type="match status" value="2"/>
</dbReference>
<dbReference type="GO" id="GO:0003677">
    <property type="term" value="F:DNA binding"/>
    <property type="evidence" value="ECO:0007669"/>
    <property type="project" value="UniProtKB-KW"/>
</dbReference>
<dbReference type="SUPFAM" id="SSF116734">
    <property type="entry name" value="DNA methylase specificity domain"/>
    <property type="match status" value="2"/>
</dbReference>
<dbReference type="Proteomes" id="UP000325713">
    <property type="component" value="Chromosome"/>
</dbReference>
<sequence length="374" mass="43399">MEKLLQGAEVKWKILEEIADIANNARKPVKASFRVNGKIPYYGANNIQDYVEGHTHDGEFILIAEDGSSSLENYSIQWATGKFWANNHVHVIRSKPILQNRFLYHYLRNINFIPYLTGGTRAKLTKAKMLQIPIPIPPLSVQTKIVQILDTLTSLTAELTAELTMRKKQYHYYRNKLLNFTNQEVKWKELGEIGEIRMCKRILKHQTSNSGDIPFYKIGTFGKKPDAYISKELFDEYKNKYSYPKLGEVLISASGTIGRTVIFDGEDAYFQDSNIVWIGNNEDEILNKFLYYIYQVVNWNIAEGGTIKRLYNNNLRKIKIPIPPLEEQARIVAILDKFDTLAHSISEGLPREIELRQKQYEYYRNLLLDFPHPQ</sequence>
<dbReference type="OrthoDB" id="5298944at2"/>
<reference evidence="5 6" key="1">
    <citation type="submission" date="2018-08" db="EMBL/GenBank/DDBJ databases">
        <title>Neisseria zalophi ATCC BAA-2455 complete genome.</title>
        <authorList>
            <person name="Veseli I.A."/>
            <person name="Buttler R."/>
            <person name="Mascarenhas dos Santos A.C."/>
            <person name="Pombert J.-F."/>
        </authorList>
    </citation>
    <scope>NUCLEOTIDE SEQUENCE [LARGE SCALE GENOMIC DNA]</scope>
    <source>
        <strain evidence="5 6">ATCC BAA-2455</strain>
    </source>
</reference>
<accession>A0A5J6PY68</accession>
<evidence type="ECO:0000259" key="4">
    <source>
        <dbReference type="Pfam" id="PF01420"/>
    </source>
</evidence>
<evidence type="ECO:0000256" key="3">
    <source>
        <dbReference type="ARBA" id="ARBA00023125"/>
    </source>
</evidence>
<gene>
    <name evidence="5" type="ORF">D0T92_05440</name>
</gene>
<keyword evidence="3" id="KW-0238">DNA-binding</keyword>
<dbReference type="CDD" id="cd17262">
    <property type="entry name" value="RMtype1_S_Aco12261I-TRD2-CR2"/>
    <property type="match status" value="1"/>
</dbReference>
<dbReference type="Pfam" id="PF01420">
    <property type="entry name" value="Methylase_S"/>
    <property type="match status" value="2"/>
</dbReference>
<dbReference type="REBASE" id="369145">
    <property type="entry name" value="S.Nza2455ORF5445P"/>
</dbReference>
<dbReference type="InterPro" id="IPR051212">
    <property type="entry name" value="Type-I_RE_S_subunit"/>
</dbReference>
<dbReference type="PANTHER" id="PTHR43140:SF1">
    <property type="entry name" value="TYPE I RESTRICTION ENZYME ECOKI SPECIFICITY SUBUNIT"/>
    <property type="match status" value="1"/>
</dbReference>
<keyword evidence="6" id="KW-1185">Reference proteome</keyword>
<dbReference type="PANTHER" id="PTHR43140">
    <property type="entry name" value="TYPE-1 RESTRICTION ENZYME ECOKI SPECIFICITY PROTEIN"/>
    <property type="match status" value="1"/>
</dbReference>
<dbReference type="CDD" id="cd17292">
    <property type="entry name" value="RMtype1_S_LlaA17I_TRD2-CR2_like"/>
    <property type="match status" value="1"/>
</dbReference>
<keyword evidence="5" id="KW-0255">Endonuclease</keyword>
<name>A0A5J6PY68_9NEIS</name>
<evidence type="ECO:0000313" key="5">
    <source>
        <dbReference type="EMBL" id="QEY27164.1"/>
    </source>
</evidence>
<keyword evidence="2" id="KW-0680">Restriction system</keyword>
<dbReference type="InterPro" id="IPR000055">
    <property type="entry name" value="Restrct_endonuc_typeI_TRD"/>
</dbReference>
<proteinExistence type="inferred from homology"/>
<protein>
    <submittedName>
        <fullName evidence="5">Restriction endonuclease subunit S</fullName>
    </submittedName>
</protein>
<comment type="similarity">
    <text evidence="1">Belongs to the type-I restriction system S methylase family.</text>
</comment>
<feature type="domain" description="Type I restriction modification DNA specificity" evidence="4">
    <location>
        <begin position="14"/>
        <end position="163"/>
    </location>
</feature>
<organism evidence="5 6">
    <name type="scientific">Neisseria zalophi</name>
    <dbReference type="NCBI Taxonomy" id="640030"/>
    <lineage>
        <taxon>Bacteria</taxon>
        <taxon>Pseudomonadati</taxon>
        <taxon>Pseudomonadota</taxon>
        <taxon>Betaproteobacteria</taxon>
        <taxon>Neisseriales</taxon>
        <taxon>Neisseriaceae</taxon>
        <taxon>Neisseria</taxon>
    </lineage>
</organism>
<evidence type="ECO:0000313" key="6">
    <source>
        <dbReference type="Proteomes" id="UP000325713"/>
    </source>
</evidence>
<feature type="domain" description="Type I restriction modification DNA specificity" evidence="4">
    <location>
        <begin position="184"/>
        <end position="354"/>
    </location>
</feature>